<keyword evidence="5" id="KW-1185">Reference proteome</keyword>
<dbReference type="EMBL" id="CAJNOQ010009373">
    <property type="protein sequence ID" value="CAF1223047.1"/>
    <property type="molecule type" value="Genomic_DNA"/>
</dbReference>
<comment type="caution">
    <text evidence="3">The sequence shown here is derived from an EMBL/GenBank/DDBJ whole genome shotgun (WGS) entry which is preliminary data.</text>
</comment>
<dbReference type="FunFam" id="1.10.340.70:FF:000001">
    <property type="entry name" value="Retrovirus-related Pol polyprotein from transposon gypsy-like Protein"/>
    <property type="match status" value="1"/>
</dbReference>
<proteinExistence type="predicted"/>
<dbReference type="GO" id="GO:0003676">
    <property type="term" value="F:nucleic acid binding"/>
    <property type="evidence" value="ECO:0007669"/>
    <property type="project" value="InterPro"/>
</dbReference>
<dbReference type="InterPro" id="IPR036397">
    <property type="entry name" value="RNaseH_sf"/>
</dbReference>
<dbReference type="PANTHER" id="PTHR37984">
    <property type="entry name" value="PROTEIN CBG26694"/>
    <property type="match status" value="1"/>
</dbReference>
<dbReference type="OrthoDB" id="116216at2759"/>
<evidence type="ECO:0000313" key="3">
    <source>
        <dbReference type="EMBL" id="CAF1223047.1"/>
    </source>
</evidence>
<dbReference type="GO" id="GO:0015074">
    <property type="term" value="P:DNA integration"/>
    <property type="evidence" value="ECO:0007669"/>
    <property type="project" value="InterPro"/>
</dbReference>
<dbReference type="SUPFAM" id="SSF53098">
    <property type="entry name" value="Ribonuclease H-like"/>
    <property type="match status" value="1"/>
</dbReference>
<dbReference type="InterPro" id="IPR012337">
    <property type="entry name" value="RNaseH-like_sf"/>
</dbReference>
<accession>A0A814Y0Q2</accession>
<dbReference type="PROSITE" id="PS50994">
    <property type="entry name" value="INTEGRASE"/>
    <property type="match status" value="1"/>
</dbReference>
<evidence type="ECO:0000313" key="4">
    <source>
        <dbReference type="EMBL" id="CAF3986315.1"/>
    </source>
</evidence>
<dbReference type="FunFam" id="3.30.420.10:FF:000032">
    <property type="entry name" value="Retrovirus-related Pol polyprotein from transposon 297-like Protein"/>
    <property type="match status" value="1"/>
</dbReference>
<dbReference type="Pfam" id="PF00665">
    <property type="entry name" value="rve"/>
    <property type="match status" value="1"/>
</dbReference>
<sequence length="491" mass="56872">MMERTVKNKRVDRISLLLQEYNIEKIIHIKGRHSCLPDYLSRHPVKNNVDDLFDYDYGLDPKLRNWPPSQVFARAVTTRARAVPTPQVTVQQGRTRNEKENPYKKQYNTPRKPEQSPINDLTTTDVSSKTTFLSKTTISATDFSLLKIKHEQQTDPDIQDKIKHYKKNQSYEFVDGIFYKLITRGTTKIKLPYLPATLFKEILFLYYDHPSSAHFGIERTYKKLQNKYYWPKMKHTITSYIQSCFKCAKYNYRRTKPPGKLQQIPVPDEFLGMVGMDFWGPTQQPSANGNQYVVTMTDYLSTFVFAKPTPTNSAKDASQFFPEVVWGYGAPTKLLMDQGSHFVSELTNAIVKQCNTTHILSTPYHPMTNGQTQRFNATFSSALAKLWEEGANNWDDSVPACVYAYNSGEHATTSYSPFQLMFGREPRLPIETKQAKITLSKPNNYYELIQKSREILKKCTKANMEYQNQLTRKDLIKTGLIRNISLINLFW</sequence>
<dbReference type="InterPro" id="IPR050951">
    <property type="entry name" value="Retrovirus_Pol_polyprotein"/>
</dbReference>
<name>A0A814Y0Q2_9BILA</name>
<dbReference type="Proteomes" id="UP000663829">
    <property type="component" value="Unassembled WGS sequence"/>
</dbReference>
<dbReference type="InterPro" id="IPR041588">
    <property type="entry name" value="Integrase_H2C2"/>
</dbReference>
<feature type="region of interest" description="Disordered" evidence="1">
    <location>
        <begin position="82"/>
        <end position="123"/>
    </location>
</feature>
<gene>
    <name evidence="3" type="ORF">GPM918_LOCUS24788</name>
    <name evidence="4" type="ORF">SRO942_LOCUS24791</name>
</gene>
<feature type="domain" description="Integrase catalytic" evidence="2">
    <location>
        <begin position="263"/>
        <end position="425"/>
    </location>
</feature>
<dbReference type="Gene3D" id="1.10.340.70">
    <property type="match status" value="1"/>
</dbReference>
<dbReference type="PANTHER" id="PTHR37984:SF5">
    <property type="entry name" value="PROTEIN NYNRIN-LIKE"/>
    <property type="match status" value="1"/>
</dbReference>
<organism evidence="3 5">
    <name type="scientific">Didymodactylos carnosus</name>
    <dbReference type="NCBI Taxonomy" id="1234261"/>
    <lineage>
        <taxon>Eukaryota</taxon>
        <taxon>Metazoa</taxon>
        <taxon>Spiralia</taxon>
        <taxon>Gnathifera</taxon>
        <taxon>Rotifera</taxon>
        <taxon>Eurotatoria</taxon>
        <taxon>Bdelloidea</taxon>
        <taxon>Philodinida</taxon>
        <taxon>Philodinidae</taxon>
        <taxon>Didymodactylos</taxon>
    </lineage>
</organism>
<evidence type="ECO:0000259" key="2">
    <source>
        <dbReference type="PROSITE" id="PS50994"/>
    </source>
</evidence>
<dbReference type="EMBL" id="CAJOBC010009376">
    <property type="protein sequence ID" value="CAF3986315.1"/>
    <property type="molecule type" value="Genomic_DNA"/>
</dbReference>
<dbReference type="Pfam" id="PF17921">
    <property type="entry name" value="Integrase_H2C2"/>
    <property type="match status" value="1"/>
</dbReference>
<dbReference type="Gene3D" id="3.30.420.10">
    <property type="entry name" value="Ribonuclease H-like superfamily/Ribonuclease H"/>
    <property type="match status" value="1"/>
</dbReference>
<dbReference type="Proteomes" id="UP000681722">
    <property type="component" value="Unassembled WGS sequence"/>
</dbReference>
<reference evidence="3" key="1">
    <citation type="submission" date="2021-02" db="EMBL/GenBank/DDBJ databases">
        <authorList>
            <person name="Nowell W R."/>
        </authorList>
    </citation>
    <scope>NUCLEOTIDE SEQUENCE</scope>
</reference>
<dbReference type="InterPro" id="IPR001584">
    <property type="entry name" value="Integrase_cat-core"/>
</dbReference>
<protein>
    <recommendedName>
        <fullName evidence="2">Integrase catalytic domain-containing protein</fullName>
    </recommendedName>
</protein>
<evidence type="ECO:0000256" key="1">
    <source>
        <dbReference type="SAM" id="MobiDB-lite"/>
    </source>
</evidence>
<evidence type="ECO:0000313" key="5">
    <source>
        <dbReference type="Proteomes" id="UP000663829"/>
    </source>
</evidence>
<dbReference type="AlphaFoldDB" id="A0A814Y0Q2"/>